<gene>
    <name evidence="1" type="ORF">MTP16_19260</name>
</gene>
<accession>A0ABY4B2A8</accession>
<dbReference type="EMBL" id="CP094534">
    <property type="protein sequence ID" value="UOE33252.1"/>
    <property type="molecule type" value="Genomic_DNA"/>
</dbReference>
<sequence length="99" mass="11212">MEKLKTLLLIFLGLAALVAWWWHKARVTAARERQERPPRPGGDAPVLSDNAFYTKMLLMQAQNAATPQESRPAVVPEAPVPTWWQRPWGGLGRRKTTQP</sequence>
<evidence type="ECO:0000313" key="2">
    <source>
        <dbReference type="Proteomes" id="UP000831390"/>
    </source>
</evidence>
<keyword evidence="2" id="KW-1185">Reference proteome</keyword>
<dbReference type="RefSeq" id="WP_243512930.1">
    <property type="nucleotide sequence ID" value="NZ_CP094534.1"/>
</dbReference>
<name>A0ABY4B2A8_9BACT</name>
<dbReference type="Proteomes" id="UP000831390">
    <property type="component" value="Chromosome"/>
</dbReference>
<protein>
    <submittedName>
        <fullName evidence="1">Uncharacterized protein</fullName>
    </submittedName>
</protein>
<proteinExistence type="predicted"/>
<reference evidence="1 2" key="1">
    <citation type="submission" date="2022-03" db="EMBL/GenBank/DDBJ databases">
        <title>Hymenobactersp. isolated from the air.</title>
        <authorList>
            <person name="Won M."/>
            <person name="Kwon S.-W."/>
        </authorList>
    </citation>
    <scope>NUCLEOTIDE SEQUENCE [LARGE SCALE GENOMIC DNA]</scope>
    <source>
        <strain evidence="1 2">KACC 22596</strain>
    </source>
</reference>
<evidence type="ECO:0000313" key="1">
    <source>
        <dbReference type="EMBL" id="UOE33252.1"/>
    </source>
</evidence>
<organism evidence="1 2">
    <name type="scientific">Hymenobacter monticola</name>
    <dbReference type="NCBI Taxonomy" id="1705399"/>
    <lineage>
        <taxon>Bacteria</taxon>
        <taxon>Pseudomonadati</taxon>
        <taxon>Bacteroidota</taxon>
        <taxon>Cytophagia</taxon>
        <taxon>Cytophagales</taxon>
        <taxon>Hymenobacteraceae</taxon>
        <taxon>Hymenobacter</taxon>
    </lineage>
</organism>